<evidence type="ECO:0000256" key="1">
    <source>
        <dbReference type="SAM" id="MobiDB-lite"/>
    </source>
</evidence>
<feature type="region of interest" description="Disordered" evidence="1">
    <location>
        <begin position="1"/>
        <end position="82"/>
    </location>
</feature>
<proteinExistence type="predicted"/>
<name>A0A0D3JU47_EMIH1</name>
<feature type="compositionally biased region" description="Basic residues" evidence="1">
    <location>
        <begin position="53"/>
        <end position="71"/>
    </location>
</feature>
<feature type="compositionally biased region" description="Low complexity" evidence="1">
    <location>
        <begin position="319"/>
        <end position="332"/>
    </location>
</feature>
<reference evidence="4" key="1">
    <citation type="journal article" date="2013" name="Nature">
        <title>Pan genome of the phytoplankton Emiliania underpins its global distribution.</title>
        <authorList>
            <person name="Read B.A."/>
            <person name="Kegel J."/>
            <person name="Klute M.J."/>
            <person name="Kuo A."/>
            <person name="Lefebvre S.C."/>
            <person name="Maumus F."/>
            <person name="Mayer C."/>
            <person name="Miller J."/>
            <person name="Monier A."/>
            <person name="Salamov A."/>
            <person name="Young J."/>
            <person name="Aguilar M."/>
            <person name="Claverie J.M."/>
            <person name="Frickenhaus S."/>
            <person name="Gonzalez K."/>
            <person name="Herman E.K."/>
            <person name="Lin Y.C."/>
            <person name="Napier J."/>
            <person name="Ogata H."/>
            <person name="Sarno A.F."/>
            <person name="Shmutz J."/>
            <person name="Schroeder D."/>
            <person name="de Vargas C."/>
            <person name="Verret F."/>
            <person name="von Dassow P."/>
            <person name="Valentin K."/>
            <person name="Van de Peer Y."/>
            <person name="Wheeler G."/>
            <person name="Dacks J.B."/>
            <person name="Delwiche C.F."/>
            <person name="Dyhrman S.T."/>
            <person name="Glockner G."/>
            <person name="John U."/>
            <person name="Richards T."/>
            <person name="Worden A.Z."/>
            <person name="Zhang X."/>
            <person name="Grigoriev I.V."/>
            <person name="Allen A.E."/>
            <person name="Bidle K."/>
            <person name="Borodovsky M."/>
            <person name="Bowler C."/>
            <person name="Brownlee C."/>
            <person name="Cock J.M."/>
            <person name="Elias M."/>
            <person name="Gladyshev V.N."/>
            <person name="Groth M."/>
            <person name="Guda C."/>
            <person name="Hadaegh A."/>
            <person name="Iglesias-Rodriguez M.D."/>
            <person name="Jenkins J."/>
            <person name="Jones B.M."/>
            <person name="Lawson T."/>
            <person name="Leese F."/>
            <person name="Lindquist E."/>
            <person name="Lobanov A."/>
            <person name="Lomsadze A."/>
            <person name="Malik S.B."/>
            <person name="Marsh M.E."/>
            <person name="Mackinder L."/>
            <person name="Mock T."/>
            <person name="Mueller-Roeber B."/>
            <person name="Pagarete A."/>
            <person name="Parker M."/>
            <person name="Probert I."/>
            <person name="Quesneville H."/>
            <person name="Raines C."/>
            <person name="Rensing S.A."/>
            <person name="Riano-Pachon D.M."/>
            <person name="Richier S."/>
            <person name="Rokitta S."/>
            <person name="Shiraiwa Y."/>
            <person name="Soanes D.M."/>
            <person name="van der Giezen M."/>
            <person name="Wahlund T.M."/>
            <person name="Williams B."/>
            <person name="Wilson W."/>
            <person name="Wolfe G."/>
            <person name="Wurch L.L."/>
        </authorList>
    </citation>
    <scope>NUCLEOTIDE SEQUENCE</scope>
</reference>
<dbReference type="Pfam" id="PF04690">
    <property type="entry name" value="YABBY"/>
    <property type="match status" value="1"/>
</dbReference>
<dbReference type="PaxDb" id="2903-EOD27032"/>
<organism evidence="3 4">
    <name type="scientific">Emiliania huxleyi (strain CCMP1516)</name>
    <dbReference type="NCBI Taxonomy" id="280463"/>
    <lineage>
        <taxon>Eukaryota</taxon>
        <taxon>Haptista</taxon>
        <taxon>Haptophyta</taxon>
        <taxon>Prymnesiophyceae</taxon>
        <taxon>Isochrysidales</taxon>
        <taxon>Noelaerhabdaceae</taxon>
        <taxon>Emiliania</taxon>
    </lineage>
</organism>
<feature type="region of interest" description="Disordered" evidence="1">
    <location>
        <begin position="179"/>
        <end position="250"/>
    </location>
</feature>
<dbReference type="AlphaFoldDB" id="A0A0D3JU47"/>
<evidence type="ECO:0000313" key="4">
    <source>
        <dbReference type="Proteomes" id="UP000013827"/>
    </source>
</evidence>
<feature type="compositionally biased region" description="Basic and acidic residues" evidence="1">
    <location>
        <begin position="449"/>
        <end position="463"/>
    </location>
</feature>
<dbReference type="KEGG" id="ehx:EMIHUDRAFT_114782"/>
<dbReference type="GeneID" id="17272577"/>
<dbReference type="SUPFAM" id="SSF47095">
    <property type="entry name" value="HMG-box"/>
    <property type="match status" value="1"/>
</dbReference>
<dbReference type="InterPro" id="IPR056775">
    <property type="entry name" value="YABBY_C"/>
</dbReference>
<evidence type="ECO:0000259" key="2">
    <source>
        <dbReference type="Pfam" id="PF04690"/>
    </source>
</evidence>
<dbReference type="CDD" id="cd00084">
    <property type="entry name" value="HMG-box_SF"/>
    <property type="match status" value="1"/>
</dbReference>
<feature type="compositionally biased region" description="Low complexity" evidence="1">
    <location>
        <begin position="34"/>
        <end position="45"/>
    </location>
</feature>
<feature type="compositionally biased region" description="Acidic residues" evidence="1">
    <location>
        <begin position="12"/>
        <end position="33"/>
    </location>
</feature>
<sequence length="550" mass="58044">MHPNPAARRCEDPEEVASEDEVEEGQASEEGEGAEAAACVSVGAEDAVPPHEQRRKPRVGRRTSARERRARGGAAAATKADEEDGACEAVCRAVSEQQRCGNTLERAGGAFGCLLPAGHAGPHQIVQPGRRARKVEAPPALEPRPRPLSAYQLFMKDEVARLKASDSEISHKEAFKEAARTWGTADANPQKRAMADATRSVPAPAEGEGGAARERVGGGAVPPPAARKRQREEPPPPPSKEAATAAGHVDEVPRALEQLAAGTRVRVLWEGGEWYAGRFKGHSSARGHCVAYDDGDVRYHRLEDEVWEIEGSGGGGQGAATLSAAATSSAATRQKRRDAPPEAPRRKQRRVEEGGEVDNVADSGGAAPLLDEMEGVRLHLSSTSNTGYRGVHKRNDLPGTGKPYIVKLRSTSSYFATAVEAALYYARSSTGAGSVGGGPSSSATQGAPPKDEALPESDSRAAPEAEAPTRNAWGGMAKVRPLLEGLGLLDYAAAFDAAGYDDDEFLLSLDGGELAEAAAEVGMRADHARRFVREVGSLPRAPPRASRLWA</sequence>
<dbReference type="RefSeq" id="XP_005779461.1">
    <property type="nucleotide sequence ID" value="XM_005779404.1"/>
</dbReference>
<feature type="region of interest" description="Disordered" evidence="1">
    <location>
        <begin position="310"/>
        <end position="367"/>
    </location>
</feature>
<protein>
    <recommendedName>
        <fullName evidence="2">YABBY protein C-terminal domain-containing protein</fullName>
    </recommendedName>
</protein>
<dbReference type="Gene3D" id="2.30.30.140">
    <property type="match status" value="1"/>
</dbReference>
<dbReference type="HOGENOM" id="CLU_495619_0_0_1"/>
<feature type="compositionally biased region" description="Basic and acidic residues" evidence="1">
    <location>
        <begin position="337"/>
        <end position="353"/>
    </location>
</feature>
<feature type="region of interest" description="Disordered" evidence="1">
    <location>
        <begin position="430"/>
        <end position="469"/>
    </location>
</feature>
<feature type="domain" description="YABBY protein C-terminal" evidence="2">
    <location>
        <begin position="135"/>
        <end position="184"/>
    </location>
</feature>
<dbReference type="InterPro" id="IPR036910">
    <property type="entry name" value="HMG_box_dom_sf"/>
</dbReference>
<dbReference type="Gene3D" id="1.10.30.10">
    <property type="entry name" value="High mobility group box domain"/>
    <property type="match status" value="1"/>
</dbReference>
<evidence type="ECO:0000313" key="3">
    <source>
        <dbReference type="EnsemblProtists" id="EOD27032"/>
    </source>
</evidence>
<dbReference type="EnsemblProtists" id="EOD27032">
    <property type="protein sequence ID" value="EOD27032"/>
    <property type="gene ID" value="EMIHUDRAFT_114782"/>
</dbReference>
<accession>A0A0D3JU47</accession>
<reference evidence="3" key="2">
    <citation type="submission" date="2024-10" db="UniProtKB">
        <authorList>
            <consortium name="EnsemblProtists"/>
        </authorList>
    </citation>
    <scope>IDENTIFICATION</scope>
</reference>
<keyword evidence="4" id="KW-1185">Reference proteome</keyword>
<dbReference type="Proteomes" id="UP000013827">
    <property type="component" value="Unassembled WGS sequence"/>
</dbReference>
<dbReference type="CDD" id="cd20404">
    <property type="entry name" value="Tudor_Agenet_AtEML-like"/>
    <property type="match status" value="1"/>
</dbReference>